<dbReference type="Pfam" id="PF03259">
    <property type="entry name" value="Robl_LC7"/>
    <property type="match status" value="1"/>
</dbReference>
<proteinExistence type="inferred from homology"/>
<comment type="similarity">
    <text evidence="1">Belongs to the GAMAD family.</text>
</comment>
<accession>A0A8C6TF87</accession>
<dbReference type="Gene3D" id="3.30.450.30">
    <property type="entry name" value="Dynein light chain 2a, cytoplasmic"/>
    <property type="match status" value="1"/>
</dbReference>
<evidence type="ECO:0000256" key="1">
    <source>
        <dbReference type="ARBA" id="ARBA00007191"/>
    </source>
</evidence>
<evidence type="ECO:0000259" key="2">
    <source>
        <dbReference type="SMART" id="SM00960"/>
    </source>
</evidence>
<protein>
    <recommendedName>
        <fullName evidence="2">Roadblock/LAMTOR2 domain-containing protein</fullName>
    </recommendedName>
</protein>
<dbReference type="Proteomes" id="UP000694523">
    <property type="component" value="Unplaced"/>
</dbReference>
<dbReference type="SUPFAM" id="SSF103196">
    <property type="entry name" value="Roadblock/LC7 domain"/>
    <property type="match status" value="1"/>
</dbReference>
<name>A0A8C6TF87_9GOBI</name>
<organism evidence="3 4">
    <name type="scientific">Neogobius melanostomus</name>
    <name type="common">round goby</name>
    <dbReference type="NCBI Taxonomy" id="47308"/>
    <lineage>
        <taxon>Eukaryota</taxon>
        <taxon>Metazoa</taxon>
        <taxon>Chordata</taxon>
        <taxon>Craniata</taxon>
        <taxon>Vertebrata</taxon>
        <taxon>Euteleostomi</taxon>
        <taxon>Actinopterygii</taxon>
        <taxon>Neopterygii</taxon>
        <taxon>Teleostei</taxon>
        <taxon>Neoteleostei</taxon>
        <taxon>Acanthomorphata</taxon>
        <taxon>Gobiaria</taxon>
        <taxon>Gobiiformes</taxon>
        <taxon>Gobioidei</taxon>
        <taxon>Gobiidae</taxon>
        <taxon>Benthophilinae</taxon>
        <taxon>Neogobiini</taxon>
        <taxon>Neogobius</taxon>
    </lineage>
</organism>
<keyword evidence="4" id="KW-1185">Reference proteome</keyword>
<sequence length="111" mass="12243">MGEVEETMRKLVSQKGVQGVIIGNFDGLAIRTTMDDATTQQYMGTIHPLLILTKATLNDMGPISQASGAAQSTGDLEEDNLWMLRLRTEKNEILIAPDKEFFVITIQDTSN</sequence>
<dbReference type="InterPro" id="IPR004942">
    <property type="entry name" value="Roadblock/LAMTOR2_dom"/>
</dbReference>
<feature type="domain" description="Roadblock/LAMTOR2" evidence="2">
    <location>
        <begin position="4"/>
        <end position="107"/>
    </location>
</feature>
<evidence type="ECO:0000313" key="3">
    <source>
        <dbReference type="Ensembl" id="ENSNMLP00000018706.1"/>
    </source>
</evidence>
<evidence type="ECO:0000313" key="4">
    <source>
        <dbReference type="Proteomes" id="UP000694523"/>
    </source>
</evidence>
<dbReference type="Ensembl" id="ENSNMLT00000021041.1">
    <property type="protein sequence ID" value="ENSNMLP00000018706.1"/>
    <property type="gene ID" value="ENSNMLG00000012304.1"/>
</dbReference>
<dbReference type="AlphaFoldDB" id="A0A8C6TF87"/>
<dbReference type="PANTHER" id="PTHR10779">
    <property type="entry name" value="DYNEIN LIGHT CHAIN ROADBLOCK"/>
    <property type="match status" value="1"/>
</dbReference>
<reference evidence="3" key="1">
    <citation type="submission" date="2025-05" db="UniProtKB">
        <authorList>
            <consortium name="Ensembl"/>
        </authorList>
    </citation>
    <scope>IDENTIFICATION</scope>
</reference>
<dbReference type="SMART" id="SM00960">
    <property type="entry name" value="Robl_LC7"/>
    <property type="match status" value="1"/>
</dbReference>
<dbReference type="Ensembl" id="ENSNMLT00000021040.1">
    <property type="protein sequence ID" value="ENSNMLP00000018705.1"/>
    <property type="gene ID" value="ENSNMLG00000012304.1"/>
</dbReference>